<organism evidence="1 2">
    <name type="scientific">Aspergillus cavernicola</name>
    <dbReference type="NCBI Taxonomy" id="176166"/>
    <lineage>
        <taxon>Eukaryota</taxon>
        <taxon>Fungi</taxon>
        <taxon>Dikarya</taxon>
        <taxon>Ascomycota</taxon>
        <taxon>Pezizomycotina</taxon>
        <taxon>Eurotiomycetes</taxon>
        <taxon>Eurotiomycetidae</taxon>
        <taxon>Eurotiales</taxon>
        <taxon>Aspergillaceae</taxon>
        <taxon>Aspergillus</taxon>
        <taxon>Aspergillus subgen. Nidulantes</taxon>
    </lineage>
</organism>
<comment type="caution">
    <text evidence="1">The sequence shown here is derived from an EMBL/GenBank/DDBJ whole genome shotgun (WGS) entry which is preliminary data.</text>
</comment>
<reference evidence="1 2" key="1">
    <citation type="submission" date="2024-07" db="EMBL/GenBank/DDBJ databases">
        <title>Section-level genome sequencing and comparative genomics of Aspergillus sections Usti and Cavernicolus.</title>
        <authorList>
            <consortium name="Lawrence Berkeley National Laboratory"/>
            <person name="Nybo J.L."/>
            <person name="Vesth T.C."/>
            <person name="Theobald S."/>
            <person name="Frisvad J.C."/>
            <person name="Larsen T.O."/>
            <person name="Kjaerboelling I."/>
            <person name="Rothschild-Mancinelli K."/>
            <person name="Lyhne E.K."/>
            <person name="Kogle M.E."/>
            <person name="Barry K."/>
            <person name="Clum A."/>
            <person name="Na H."/>
            <person name="Ledsgaard L."/>
            <person name="Lin J."/>
            <person name="Lipzen A."/>
            <person name="Kuo A."/>
            <person name="Riley R."/>
            <person name="Mondo S."/>
            <person name="LaButti K."/>
            <person name="Haridas S."/>
            <person name="Pangalinan J."/>
            <person name="Salamov A.A."/>
            <person name="Simmons B.A."/>
            <person name="Magnuson J.K."/>
            <person name="Chen J."/>
            <person name="Drula E."/>
            <person name="Henrissat B."/>
            <person name="Wiebenga A."/>
            <person name="Lubbers R.J."/>
            <person name="Gomes A.C."/>
            <person name="Makela M.R."/>
            <person name="Stajich J."/>
            <person name="Grigoriev I.V."/>
            <person name="Mortensen U.H."/>
            <person name="De vries R.P."/>
            <person name="Baker S.E."/>
            <person name="Andersen M.R."/>
        </authorList>
    </citation>
    <scope>NUCLEOTIDE SEQUENCE [LARGE SCALE GENOMIC DNA]</scope>
    <source>
        <strain evidence="1 2">CBS 600.67</strain>
    </source>
</reference>
<name>A0ABR4IAF4_9EURO</name>
<gene>
    <name evidence="1" type="ORF">BDW59DRAFT_146969</name>
</gene>
<sequence>MDKVISLSIMGPGTGQWTVGSGHTTDGTSSRVELELNFQVVSNTALDHGGGRGRCDSMIRTPELLEIQEINRSTE</sequence>
<accession>A0ABR4IAF4</accession>
<protein>
    <submittedName>
        <fullName evidence="1">Uncharacterized protein</fullName>
    </submittedName>
</protein>
<evidence type="ECO:0000313" key="1">
    <source>
        <dbReference type="EMBL" id="KAL2824733.1"/>
    </source>
</evidence>
<dbReference type="Proteomes" id="UP001610335">
    <property type="component" value="Unassembled WGS sequence"/>
</dbReference>
<keyword evidence="2" id="KW-1185">Reference proteome</keyword>
<dbReference type="EMBL" id="JBFXLS010000041">
    <property type="protein sequence ID" value="KAL2824733.1"/>
    <property type="molecule type" value="Genomic_DNA"/>
</dbReference>
<proteinExistence type="predicted"/>
<evidence type="ECO:0000313" key="2">
    <source>
        <dbReference type="Proteomes" id="UP001610335"/>
    </source>
</evidence>